<keyword evidence="2" id="KW-1185">Reference proteome</keyword>
<dbReference type="RefSeq" id="WP_074905521.1">
    <property type="nucleotide sequence ID" value="NZ_FOUB01000025.1"/>
</dbReference>
<reference evidence="2" key="1">
    <citation type="submission" date="2016-10" db="EMBL/GenBank/DDBJ databases">
        <authorList>
            <person name="Varghese N."/>
            <person name="Submissions S."/>
        </authorList>
    </citation>
    <scope>NUCLEOTIDE SEQUENCE [LARGE SCALE GENOMIC DNA]</scope>
    <source>
        <strain evidence="2">Nm44</strain>
    </source>
</reference>
<dbReference type="AlphaFoldDB" id="A0A1I4Q894"/>
<organism evidence="1 2">
    <name type="scientific">Nitrosomonas communis</name>
    <dbReference type="NCBI Taxonomy" id="44574"/>
    <lineage>
        <taxon>Bacteria</taxon>
        <taxon>Pseudomonadati</taxon>
        <taxon>Pseudomonadota</taxon>
        <taxon>Betaproteobacteria</taxon>
        <taxon>Nitrosomonadales</taxon>
        <taxon>Nitrosomonadaceae</taxon>
        <taxon>Nitrosomonas</taxon>
    </lineage>
</organism>
<dbReference type="EMBL" id="FOUB01000025">
    <property type="protein sequence ID" value="SFM36016.1"/>
    <property type="molecule type" value="Genomic_DNA"/>
</dbReference>
<accession>A0A1I4Q894</accession>
<proteinExistence type="predicted"/>
<dbReference type="Proteomes" id="UP000183287">
    <property type="component" value="Unassembled WGS sequence"/>
</dbReference>
<gene>
    <name evidence="1" type="ORF">SAMN05421863_102518</name>
</gene>
<name>A0A1I4Q894_9PROT</name>
<sequence length="111" mass="12201">MNQQSSTINKKVKVLKDGAMLDGCLLGFCIGRDQLGSHAVYGIVQKEDGRLEEFPVSNVKITGDVTSNWLPIETAPMDGTVIDVWVSDTNAGPIRVVDVKYDAEKECFVHF</sequence>
<protein>
    <submittedName>
        <fullName evidence="1">Uncharacterized protein</fullName>
    </submittedName>
</protein>
<dbReference type="OrthoDB" id="7510885at2"/>
<evidence type="ECO:0000313" key="1">
    <source>
        <dbReference type="EMBL" id="SFM36016.1"/>
    </source>
</evidence>
<evidence type="ECO:0000313" key="2">
    <source>
        <dbReference type="Proteomes" id="UP000183287"/>
    </source>
</evidence>